<accession>A0ABZ0HTL4</accession>
<evidence type="ECO:0000256" key="6">
    <source>
        <dbReference type="ARBA" id="ARBA00023136"/>
    </source>
</evidence>
<evidence type="ECO:0000256" key="2">
    <source>
        <dbReference type="ARBA" id="ARBA00022475"/>
    </source>
</evidence>
<keyword evidence="9" id="KW-0378">Hydrolase</keyword>
<feature type="transmembrane region" description="Helical" evidence="7">
    <location>
        <begin position="96"/>
        <end position="116"/>
    </location>
</feature>
<name>A0ABZ0HTL4_9HYPH</name>
<dbReference type="EC" id="3.4.21.-" evidence="9"/>
<keyword evidence="10" id="KW-1185">Reference proteome</keyword>
<evidence type="ECO:0000256" key="3">
    <source>
        <dbReference type="ARBA" id="ARBA00022519"/>
    </source>
</evidence>
<keyword evidence="3" id="KW-0997">Cell inner membrane</keyword>
<keyword evidence="4 7" id="KW-0812">Transmembrane</keyword>
<dbReference type="Gene3D" id="1.20.1540.10">
    <property type="entry name" value="Rhomboid-like"/>
    <property type="match status" value="1"/>
</dbReference>
<dbReference type="GO" id="GO:0008233">
    <property type="term" value="F:peptidase activity"/>
    <property type="evidence" value="ECO:0007669"/>
    <property type="project" value="UniProtKB-KW"/>
</dbReference>
<dbReference type="InterPro" id="IPR022764">
    <property type="entry name" value="Peptidase_S54_rhomboid_dom"/>
</dbReference>
<sequence length="279" mass="30666">MRRGKEKIFNVPTVIVSIIVILVLIEALCESISPRLYLEILQNFAFVPGRFTFAFDPDRVSAAYNAISQQGEERAQLERFFLGDGRPLWWTPLTYAFLHGGWLHVGLNCLWFVAFGSAVARRFGTPRFLLFCAATAIAGAAMHYVTHISDLQPVVGASAVVSGAMAAAVRFVFQPGAPLGQTLGFGEQPAEDHAYRLPALPLPEIFSNRSAISFLAFWFLANFLSGVVPGPLGITDATIAWEAHIGGFLVGLLAFRWFDAPPPLAARRREKPDSFIDRL</sequence>
<feature type="transmembrane region" description="Helical" evidence="7">
    <location>
        <begin position="238"/>
        <end position="258"/>
    </location>
</feature>
<feature type="transmembrane region" description="Helical" evidence="7">
    <location>
        <begin position="211"/>
        <end position="232"/>
    </location>
</feature>
<protein>
    <submittedName>
        <fullName evidence="9">Rhomboid family intramembrane serine protease</fullName>
        <ecNumber evidence="9">3.4.21.-</ecNumber>
    </submittedName>
</protein>
<evidence type="ECO:0000256" key="5">
    <source>
        <dbReference type="ARBA" id="ARBA00022989"/>
    </source>
</evidence>
<evidence type="ECO:0000313" key="10">
    <source>
        <dbReference type="Proteomes" id="UP001626536"/>
    </source>
</evidence>
<dbReference type="Pfam" id="PF01694">
    <property type="entry name" value="Rhomboid"/>
    <property type="match status" value="1"/>
</dbReference>
<keyword evidence="6 7" id="KW-0472">Membrane</keyword>
<dbReference type="PANTHER" id="PTHR43066">
    <property type="entry name" value="RHOMBOID-RELATED PROTEIN"/>
    <property type="match status" value="1"/>
</dbReference>
<dbReference type="InterPro" id="IPR035952">
    <property type="entry name" value="Rhomboid-like_sf"/>
</dbReference>
<feature type="transmembrane region" description="Helical" evidence="7">
    <location>
        <begin position="128"/>
        <end position="145"/>
    </location>
</feature>
<dbReference type="SUPFAM" id="SSF144091">
    <property type="entry name" value="Rhomboid-like"/>
    <property type="match status" value="1"/>
</dbReference>
<organism evidence="9 10">
    <name type="scientific">Methylocapsa polymorpha</name>
    <dbReference type="NCBI Taxonomy" id="3080828"/>
    <lineage>
        <taxon>Bacteria</taxon>
        <taxon>Pseudomonadati</taxon>
        <taxon>Pseudomonadota</taxon>
        <taxon>Alphaproteobacteria</taxon>
        <taxon>Hyphomicrobiales</taxon>
        <taxon>Beijerinckiaceae</taxon>
        <taxon>Methylocapsa</taxon>
    </lineage>
</organism>
<feature type="domain" description="Peptidase S54 rhomboid" evidence="8">
    <location>
        <begin position="89"/>
        <end position="254"/>
    </location>
</feature>
<dbReference type="EMBL" id="CP136862">
    <property type="protein sequence ID" value="WOJ89670.1"/>
    <property type="molecule type" value="Genomic_DNA"/>
</dbReference>
<dbReference type="Proteomes" id="UP001626536">
    <property type="component" value="Chromosome"/>
</dbReference>
<gene>
    <name evidence="9" type="ORF">RZS28_18110</name>
</gene>
<evidence type="ECO:0000256" key="7">
    <source>
        <dbReference type="SAM" id="Phobius"/>
    </source>
</evidence>
<comment type="subcellular location">
    <subcellularLocation>
        <location evidence="1">Membrane</location>
        <topology evidence="1">Multi-pass membrane protein</topology>
    </subcellularLocation>
</comment>
<proteinExistence type="predicted"/>
<keyword evidence="2" id="KW-1003">Cell membrane</keyword>
<dbReference type="PANTHER" id="PTHR43066:SF26">
    <property type="entry name" value="RHOMBOID PROTEASE GLPG"/>
    <property type="match status" value="1"/>
</dbReference>
<reference evidence="9 10" key="1">
    <citation type="submission" date="2023-10" db="EMBL/GenBank/DDBJ databases">
        <title>Novel methanotroph of the genus Methylocapsa from a subarctic wetland.</title>
        <authorList>
            <person name="Belova S.E."/>
            <person name="Oshkin I.Y."/>
            <person name="Miroshnikov K."/>
            <person name="Dedysh S.N."/>
        </authorList>
    </citation>
    <scope>NUCLEOTIDE SEQUENCE [LARGE SCALE GENOMIC DNA]</scope>
    <source>
        <strain evidence="9 10">RX1</strain>
    </source>
</reference>
<evidence type="ECO:0000259" key="8">
    <source>
        <dbReference type="Pfam" id="PF01694"/>
    </source>
</evidence>
<evidence type="ECO:0000313" key="9">
    <source>
        <dbReference type="EMBL" id="WOJ89670.1"/>
    </source>
</evidence>
<feature type="transmembrane region" description="Helical" evidence="7">
    <location>
        <begin position="151"/>
        <end position="173"/>
    </location>
</feature>
<evidence type="ECO:0000256" key="1">
    <source>
        <dbReference type="ARBA" id="ARBA00004141"/>
    </source>
</evidence>
<keyword evidence="9" id="KW-0645">Protease</keyword>
<dbReference type="RefSeq" id="WP_407339114.1">
    <property type="nucleotide sequence ID" value="NZ_CP136862.1"/>
</dbReference>
<feature type="transmembrane region" description="Helical" evidence="7">
    <location>
        <begin position="7"/>
        <end position="28"/>
    </location>
</feature>
<dbReference type="GO" id="GO:0006508">
    <property type="term" value="P:proteolysis"/>
    <property type="evidence" value="ECO:0007669"/>
    <property type="project" value="UniProtKB-KW"/>
</dbReference>
<keyword evidence="5 7" id="KW-1133">Transmembrane helix</keyword>
<evidence type="ECO:0000256" key="4">
    <source>
        <dbReference type="ARBA" id="ARBA00022692"/>
    </source>
</evidence>